<proteinExistence type="inferred from homology"/>
<dbReference type="Proteomes" id="UP000029060">
    <property type="component" value="Unassembled WGS sequence"/>
</dbReference>
<gene>
    <name evidence="10" type="ORF">BMERY_1237</name>
</gene>
<comment type="similarity">
    <text evidence="8">Belongs to the MacroD-type family. Zn-Macro subfamily.</text>
</comment>
<accession>A0A087BL07</accession>
<comment type="cofactor">
    <cofactor evidence="1">
        <name>Zn(2+)</name>
        <dbReference type="ChEBI" id="CHEBI:29105"/>
    </cofactor>
</comment>
<dbReference type="GO" id="GO:0016757">
    <property type="term" value="F:glycosyltransferase activity"/>
    <property type="evidence" value="ECO:0007669"/>
    <property type="project" value="UniProtKB-KW"/>
</dbReference>
<evidence type="ECO:0000256" key="5">
    <source>
        <dbReference type="ARBA" id="ARBA00022833"/>
    </source>
</evidence>
<evidence type="ECO:0000256" key="4">
    <source>
        <dbReference type="ARBA" id="ARBA00022801"/>
    </source>
</evidence>
<keyword evidence="11" id="KW-1185">Reference proteome</keyword>
<evidence type="ECO:0000256" key="1">
    <source>
        <dbReference type="ARBA" id="ARBA00001947"/>
    </source>
</evidence>
<evidence type="ECO:0000256" key="3">
    <source>
        <dbReference type="ARBA" id="ARBA00022723"/>
    </source>
</evidence>
<dbReference type="PANTHER" id="PTHR11106">
    <property type="entry name" value="GANGLIOSIDE INDUCED DIFFERENTIATION ASSOCIATED PROTEIN 2-RELATED"/>
    <property type="match status" value="1"/>
</dbReference>
<dbReference type="GO" id="GO:0046872">
    <property type="term" value="F:metal ion binding"/>
    <property type="evidence" value="ECO:0007669"/>
    <property type="project" value="UniProtKB-KW"/>
</dbReference>
<evidence type="ECO:0000259" key="9">
    <source>
        <dbReference type="PROSITE" id="PS51154"/>
    </source>
</evidence>
<dbReference type="CDD" id="cd02908">
    <property type="entry name" value="Macro_OAADPr_deacetylase"/>
    <property type="match status" value="1"/>
</dbReference>
<keyword evidence="10" id="KW-0808">Transferase</keyword>
<dbReference type="GO" id="GO:0016798">
    <property type="term" value="F:hydrolase activity, acting on glycosyl bonds"/>
    <property type="evidence" value="ECO:0007669"/>
    <property type="project" value="UniProtKB-KW"/>
</dbReference>
<dbReference type="InterPro" id="IPR002589">
    <property type="entry name" value="Macro_dom"/>
</dbReference>
<dbReference type="STRING" id="78345.BMERY_1237"/>
<protein>
    <recommendedName>
        <fullName evidence="2">Protein-ADP-ribose hydrolase</fullName>
    </recommendedName>
</protein>
<dbReference type="PANTHER" id="PTHR11106:SF121">
    <property type="entry name" value="ADP-RIBOSE 1''-PHOSPHATE PHOSPHATASE"/>
    <property type="match status" value="1"/>
</dbReference>
<keyword evidence="6" id="KW-0326">Glycosidase</keyword>
<evidence type="ECO:0000256" key="8">
    <source>
        <dbReference type="ARBA" id="ARBA00093459"/>
    </source>
</evidence>
<dbReference type="Pfam" id="PF01661">
    <property type="entry name" value="Macro"/>
    <property type="match status" value="1"/>
</dbReference>
<dbReference type="EMBL" id="JGZC01000001">
    <property type="protein sequence ID" value="KFI71707.1"/>
    <property type="molecule type" value="Genomic_DNA"/>
</dbReference>
<keyword evidence="3" id="KW-0479">Metal-binding</keyword>
<sequence>MNQDERRRLLLQGLLDERRSWMGDDSADDASGISIPNDPDQQRILLRALMNVREPYPVDERLLRIQDDYLHAETAVKGITDIADLTPIRTVPSAGTQTELYLWQGDITTLRCDAIVNAANSGMTGCYAPNHRCIDNAIHTYAGMELRLACAELMERQGYPEPTGQAKISPAFNLPCRYVLHTIGPIVDGRVTAEHDRLLASCYRSCLRLAAEHGLESVVFCCISTGEFHFPNERAAAIAIHTVEEFTAERTSVRKVVFNVFKDTDYEIYERLLRTERSADRPTG</sequence>
<keyword evidence="5" id="KW-0862">Zinc</keyword>
<evidence type="ECO:0000313" key="11">
    <source>
        <dbReference type="Proteomes" id="UP000029060"/>
    </source>
</evidence>
<dbReference type="OrthoDB" id="6194521at2"/>
<dbReference type="RefSeq" id="WP_033521673.1">
    <property type="nucleotide sequence ID" value="NZ_CADAXU010000019.1"/>
</dbReference>
<reference evidence="10 11" key="1">
    <citation type="submission" date="2014-03" db="EMBL/GenBank/DDBJ databases">
        <title>Genomics of Bifidobacteria.</title>
        <authorList>
            <person name="Ventura M."/>
            <person name="Milani C."/>
            <person name="Lugli G.A."/>
        </authorList>
    </citation>
    <scope>NUCLEOTIDE SEQUENCE [LARGE SCALE GENOMIC DNA]</scope>
    <source>
        <strain evidence="10 11">LMG 11341</strain>
    </source>
</reference>
<organism evidence="10 11">
    <name type="scientific">Bifidobacterium merycicum</name>
    <dbReference type="NCBI Taxonomy" id="78345"/>
    <lineage>
        <taxon>Bacteria</taxon>
        <taxon>Bacillati</taxon>
        <taxon>Actinomycetota</taxon>
        <taxon>Actinomycetes</taxon>
        <taxon>Bifidobacteriales</taxon>
        <taxon>Bifidobacteriaceae</taxon>
        <taxon>Bifidobacterium</taxon>
    </lineage>
</organism>
<evidence type="ECO:0000256" key="2">
    <source>
        <dbReference type="ARBA" id="ARBA00018852"/>
    </source>
</evidence>
<dbReference type="InterPro" id="IPR043472">
    <property type="entry name" value="Macro_dom-like"/>
</dbReference>
<keyword evidence="10" id="KW-0328">Glycosyltransferase</keyword>
<evidence type="ECO:0000256" key="6">
    <source>
        <dbReference type="ARBA" id="ARBA00023295"/>
    </source>
</evidence>
<dbReference type="SMART" id="SM00506">
    <property type="entry name" value="A1pp"/>
    <property type="match status" value="1"/>
</dbReference>
<evidence type="ECO:0000313" key="10">
    <source>
        <dbReference type="EMBL" id="KFI71707.1"/>
    </source>
</evidence>
<dbReference type="AlphaFoldDB" id="A0A087BL07"/>
<comment type="catalytic activity">
    <reaction evidence="7">
        <text>4-O-(ADP-D-ribosyl)-L-aspartyl-[protein] + H2O = L-aspartyl-[protein] + ADP-D-ribose + H(+)</text>
        <dbReference type="Rhea" id="RHEA:54428"/>
        <dbReference type="Rhea" id="RHEA-COMP:9867"/>
        <dbReference type="Rhea" id="RHEA-COMP:13832"/>
        <dbReference type="ChEBI" id="CHEBI:15377"/>
        <dbReference type="ChEBI" id="CHEBI:15378"/>
        <dbReference type="ChEBI" id="CHEBI:29961"/>
        <dbReference type="ChEBI" id="CHEBI:57967"/>
        <dbReference type="ChEBI" id="CHEBI:138102"/>
    </reaction>
    <physiologicalReaction direction="left-to-right" evidence="7">
        <dbReference type="Rhea" id="RHEA:54429"/>
    </physiologicalReaction>
</comment>
<comment type="caution">
    <text evidence="10">The sequence shown here is derived from an EMBL/GenBank/DDBJ whole genome shotgun (WGS) entry which is preliminary data.</text>
</comment>
<feature type="domain" description="Macro" evidence="9">
    <location>
        <begin position="87"/>
        <end position="277"/>
    </location>
</feature>
<dbReference type="eggNOG" id="COG2110">
    <property type="taxonomic scope" value="Bacteria"/>
</dbReference>
<dbReference type="PROSITE" id="PS51154">
    <property type="entry name" value="MACRO"/>
    <property type="match status" value="1"/>
</dbReference>
<dbReference type="NCBIfam" id="NF003163">
    <property type="entry name" value="PRK04143.1"/>
    <property type="match status" value="1"/>
</dbReference>
<keyword evidence="4" id="KW-0378">Hydrolase</keyword>
<name>A0A087BL07_9BIFI</name>
<dbReference type="SUPFAM" id="SSF52949">
    <property type="entry name" value="Macro domain-like"/>
    <property type="match status" value="1"/>
</dbReference>
<evidence type="ECO:0000256" key="7">
    <source>
        <dbReference type="ARBA" id="ARBA00048482"/>
    </source>
</evidence>
<dbReference type="Gene3D" id="3.40.220.10">
    <property type="entry name" value="Leucine Aminopeptidase, subunit E, domain 1"/>
    <property type="match status" value="1"/>
</dbReference>